<dbReference type="GO" id="GO:0006629">
    <property type="term" value="P:lipid metabolic process"/>
    <property type="evidence" value="ECO:0007669"/>
    <property type="project" value="InterPro"/>
</dbReference>
<proteinExistence type="predicted"/>
<dbReference type="Gene3D" id="3.20.20.190">
    <property type="entry name" value="Phosphatidylinositol (PI) phosphodiesterase"/>
    <property type="match status" value="1"/>
</dbReference>
<gene>
    <name evidence="2" type="ORF">FOXB_02438</name>
</gene>
<dbReference type="PANTHER" id="PTHR13593:SF146">
    <property type="entry name" value="PLC-LIKE PHOSPHODIESTERASE"/>
    <property type="match status" value="1"/>
</dbReference>
<organism evidence="2">
    <name type="scientific">Fusarium oxysporum (strain Fo5176)</name>
    <name type="common">Fusarium vascular wilt</name>
    <dbReference type="NCBI Taxonomy" id="660025"/>
    <lineage>
        <taxon>Eukaryota</taxon>
        <taxon>Fungi</taxon>
        <taxon>Dikarya</taxon>
        <taxon>Ascomycota</taxon>
        <taxon>Pezizomycotina</taxon>
        <taxon>Sordariomycetes</taxon>
        <taxon>Hypocreomycetidae</taxon>
        <taxon>Hypocreales</taxon>
        <taxon>Nectriaceae</taxon>
        <taxon>Fusarium</taxon>
        <taxon>Fusarium oxysporum species complex</taxon>
    </lineage>
</organism>
<dbReference type="InterPro" id="IPR051057">
    <property type="entry name" value="PI-PLC_domain"/>
</dbReference>
<dbReference type="OrthoDB" id="7984201at2759"/>
<feature type="chain" id="PRO_5003389110" description="PI-PLC X domain-containing protein 1" evidence="1">
    <location>
        <begin position="35"/>
        <end position="303"/>
    </location>
</feature>
<evidence type="ECO:0000313" key="2">
    <source>
        <dbReference type="EMBL" id="EGU87044.1"/>
    </source>
</evidence>
<dbReference type="GO" id="GO:0008081">
    <property type="term" value="F:phosphoric diester hydrolase activity"/>
    <property type="evidence" value="ECO:0007669"/>
    <property type="project" value="InterPro"/>
</dbReference>
<accession>F9F7R3</accession>
<dbReference type="EMBL" id="AFQF01000749">
    <property type="protein sequence ID" value="EGU87044.1"/>
    <property type="molecule type" value="Genomic_DNA"/>
</dbReference>
<reference evidence="2" key="1">
    <citation type="journal article" date="2012" name="Mol. Plant Microbe Interact.">
        <title>A highly conserved effector in Fusarium oxysporum is required for full virulence on Arabidopsis.</title>
        <authorList>
            <person name="Thatcher L.F."/>
            <person name="Gardiner D.M."/>
            <person name="Kazan K."/>
            <person name="Manners J."/>
        </authorList>
    </citation>
    <scope>NUCLEOTIDE SEQUENCE [LARGE SCALE GENOMIC DNA]</scope>
    <source>
        <strain evidence="2">Fo5176</strain>
    </source>
</reference>
<dbReference type="PANTHER" id="PTHR13593">
    <property type="match status" value="1"/>
</dbReference>
<dbReference type="STRING" id="660025.F9F7R3"/>
<name>F9F7R3_FUSOF</name>
<dbReference type="SUPFAM" id="SSF51695">
    <property type="entry name" value="PLC-like phosphodiesterases"/>
    <property type="match status" value="1"/>
</dbReference>
<dbReference type="InterPro" id="IPR017946">
    <property type="entry name" value="PLC-like_Pdiesterase_TIM-brl"/>
</dbReference>
<comment type="caution">
    <text evidence="2">The sequence shown here is derived from an EMBL/GenBank/DDBJ whole genome shotgun (WGS) entry which is preliminary data.</text>
</comment>
<dbReference type="AlphaFoldDB" id="F9F7R3"/>
<dbReference type="Pfam" id="PF26146">
    <property type="entry name" value="PI-PLC_X"/>
    <property type="match status" value="1"/>
</dbReference>
<sequence length="303" mass="34290">MLVVSMSVSPQTLPFCFLAMQLSLILAFATATSAACNGHDELCRRKYSVITFIGTHNSAFVGKLPVHNQYISVAEQLDLGVRFLQAQTQDKDGDIQMCHTHCWELDAGPLQDCLEEISEWVGKNPDEVVTIFLTNIDALPIEKFDEAFSSAGLKDLVFRPKTKLSRDEWPTLQKLLEDRTRLVVFMDYNMDEGRVDYILDEFDYFWETPFGESNSSFPTCEVDRPEKGDPTQLMGIMNHMLNHDVLGIVIPNQADAKKTNSEYSIQKQIDLCEDNWGRRPNVVLLDWVNVGEAMDAQISLNGL</sequence>
<keyword evidence="1" id="KW-0732">Signal</keyword>
<evidence type="ECO:0008006" key="3">
    <source>
        <dbReference type="Google" id="ProtNLM"/>
    </source>
</evidence>
<dbReference type="PaxDb" id="5507-FOXG_05223P0"/>
<feature type="signal peptide" evidence="1">
    <location>
        <begin position="1"/>
        <end position="34"/>
    </location>
</feature>
<protein>
    <recommendedName>
        <fullName evidence="3">PI-PLC X domain-containing protein 1</fullName>
    </recommendedName>
</protein>
<evidence type="ECO:0000256" key="1">
    <source>
        <dbReference type="SAM" id="SignalP"/>
    </source>
</evidence>